<dbReference type="Gene3D" id="3.30.300.30">
    <property type="match status" value="1"/>
</dbReference>
<evidence type="ECO:0000313" key="6">
    <source>
        <dbReference type="Proteomes" id="UP001500213"/>
    </source>
</evidence>
<comment type="similarity">
    <text evidence="1">Belongs to the ATP-dependent AMP-binding enzyme family.</text>
</comment>
<organism evidence="5 6">
    <name type="scientific">Gryllotalpicola kribbensis</name>
    <dbReference type="NCBI Taxonomy" id="993084"/>
    <lineage>
        <taxon>Bacteria</taxon>
        <taxon>Bacillati</taxon>
        <taxon>Actinomycetota</taxon>
        <taxon>Actinomycetes</taxon>
        <taxon>Micrococcales</taxon>
        <taxon>Microbacteriaceae</taxon>
        <taxon>Gryllotalpicola</taxon>
    </lineage>
</organism>
<dbReference type="SUPFAM" id="SSF56801">
    <property type="entry name" value="Acetyl-CoA synthetase-like"/>
    <property type="match status" value="1"/>
</dbReference>
<keyword evidence="6" id="KW-1185">Reference proteome</keyword>
<dbReference type="InterPro" id="IPR045851">
    <property type="entry name" value="AMP-bd_C_sf"/>
</dbReference>
<evidence type="ECO:0000256" key="2">
    <source>
        <dbReference type="ARBA" id="ARBA00022598"/>
    </source>
</evidence>
<accession>A0ABP8AYJ2</accession>
<keyword evidence="2 5" id="KW-0436">Ligase</keyword>
<feature type="domain" description="AMP-binding enzyme C-terminal" evidence="4">
    <location>
        <begin position="344"/>
        <end position="421"/>
    </location>
</feature>
<dbReference type="InterPro" id="IPR020845">
    <property type="entry name" value="AMP-binding_CS"/>
</dbReference>
<dbReference type="GO" id="GO:0016874">
    <property type="term" value="F:ligase activity"/>
    <property type="evidence" value="ECO:0007669"/>
    <property type="project" value="UniProtKB-KW"/>
</dbReference>
<proteinExistence type="inferred from homology"/>
<evidence type="ECO:0000259" key="3">
    <source>
        <dbReference type="Pfam" id="PF00501"/>
    </source>
</evidence>
<dbReference type="PANTHER" id="PTHR43201:SF5">
    <property type="entry name" value="MEDIUM-CHAIN ACYL-COA LIGASE ACSF2, MITOCHONDRIAL"/>
    <property type="match status" value="1"/>
</dbReference>
<comment type="caution">
    <text evidence="5">The sequence shown here is derived from an EMBL/GenBank/DDBJ whole genome shotgun (WGS) entry which is preliminary data.</text>
</comment>
<reference evidence="6" key="1">
    <citation type="journal article" date="2019" name="Int. J. Syst. Evol. Microbiol.">
        <title>The Global Catalogue of Microorganisms (GCM) 10K type strain sequencing project: providing services to taxonomists for standard genome sequencing and annotation.</title>
        <authorList>
            <consortium name="The Broad Institute Genomics Platform"/>
            <consortium name="The Broad Institute Genome Sequencing Center for Infectious Disease"/>
            <person name="Wu L."/>
            <person name="Ma J."/>
        </authorList>
    </citation>
    <scope>NUCLEOTIDE SEQUENCE [LARGE SCALE GENOMIC DNA]</scope>
    <source>
        <strain evidence="6">JCM 17593</strain>
    </source>
</reference>
<dbReference type="InterPro" id="IPR000873">
    <property type="entry name" value="AMP-dep_synth/lig_dom"/>
</dbReference>
<evidence type="ECO:0000259" key="4">
    <source>
        <dbReference type="Pfam" id="PF13193"/>
    </source>
</evidence>
<protein>
    <submittedName>
        <fullName evidence="5">Acyl--CoA ligase</fullName>
    </submittedName>
</protein>
<evidence type="ECO:0000256" key="1">
    <source>
        <dbReference type="ARBA" id="ARBA00006432"/>
    </source>
</evidence>
<dbReference type="InterPro" id="IPR042099">
    <property type="entry name" value="ANL_N_sf"/>
</dbReference>
<dbReference type="EMBL" id="BAABBX010000016">
    <property type="protein sequence ID" value="GAA4193683.1"/>
    <property type="molecule type" value="Genomic_DNA"/>
</dbReference>
<dbReference type="Pfam" id="PF00501">
    <property type="entry name" value="AMP-binding"/>
    <property type="match status" value="1"/>
</dbReference>
<dbReference type="Gene3D" id="3.40.50.12780">
    <property type="entry name" value="N-terminal domain of ligase-like"/>
    <property type="match status" value="1"/>
</dbReference>
<sequence length="436" mass="45179">MRYGELAGLPARAAALGADGAVLIAAEDPIGFALSYLGALAAGLRVAPVAPDLSDGALETLRGQFDGRTVIVRRLSDLPAADTGAARLGDAASGSAVLFTSGSTGTPKGVELGEAQLLHVARAVAAHNALAPGDRGYNPLPLFHINAEVVAVLATLVAGSTLVLDRRFRRTGFWQLMRERRITWINAVPAILAILAKDPIDVPEGLRFIRSASAPLPEPVAAAFAGIPLVISYGMTEAASQITATPLDGSAPAGSVGRPVGAQVEVRDDEGAVLPAASVGALWIRGDGVISRYFGGVAADRFDADGWLSTGDVGRVDADGFVTLLGRSDDVINRGGELVYPADVEDTLLRDPRVREAVVVGRPDPVLGEVPVAYVIAADAETDAAGLTAALTERASAELPRHLRPVDIIVTEDLPRAATGKVQRARLRAAFEEGAE</sequence>
<dbReference type="PROSITE" id="PS00455">
    <property type="entry name" value="AMP_BINDING"/>
    <property type="match status" value="1"/>
</dbReference>
<feature type="domain" description="AMP-dependent synthetase/ligase" evidence="3">
    <location>
        <begin position="96"/>
        <end position="294"/>
    </location>
</feature>
<dbReference type="Proteomes" id="UP001500213">
    <property type="component" value="Unassembled WGS sequence"/>
</dbReference>
<gene>
    <name evidence="5" type="ORF">GCM10022288_27850</name>
</gene>
<dbReference type="Pfam" id="PF13193">
    <property type="entry name" value="AMP-binding_C"/>
    <property type="match status" value="1"/>
</dbReference>
<dbReference type="PANTHER" id="PTHR43201">
    <property type="entry name" value="ACYL-COA SYNTHETASE"/>
    <property type="match status" value="1"/>
</dbReference>
<name>A0ABP8AYJ2_9MICO</name>
<evidence type="ECO:0000313" key="5">
    <source>
        <dbReference type="EMBL" id="GAA4193683.1"/>
    </source>
</evidence>
<dbReference type="InterPro" id="IPR025110">
    <property type="entry name" value="AMP-bd_C"/>
</dbReference>